<name>A0A4R6IYA8_9ACTN</name>
<evidence type="ECO:0000313" key="1">
    <source>
        <dbReference type="EMBL" id="TDO27800.1"/>
    </source>
</evidence>
<gene>
    <name evidence="1" type="ORF">EV643_15313</name>
</gene>
<keyword evidence="2" id="KW-1185">Reference proteome</keyword>
<dbReference type="AlphaFoldDB" id="A0A4R6IYA8"/>
<comment type="caution">
    <text evidence="1">The sequence shown here is derived from an EMBL/GenBank/DDBJ whole genome shotgun (WGS) entry which is preliminary data.</text>
</comment>
<dbReference type="NCBIfam" id="TIGR04186">
    <property type="entry name" value="GRASP_targ"/>
    <property type="match status" value="1"/>
</dbReference>
<evidence type="ECO:0000313" key="2">
    <source>
        <dbReference type="Proteomes" id="UP000295388"/>
    </source>
</evidence>
<reference evidence="1 2" key="1">
    <citation type="submission" date="2019-03" db="EMBL/GenBank/DDBJ databases">
        <title>Genomic Encyclopedia of Type Strains, Phase III (KMG-III): the genomes of soil and plant-associated and newly described type strains.</title>
        <authorList>
            <person name="Whitman W."/>
        </authorList>
    </citation>
    <scope>NUCLEOTIDE SEQUENCE [LARGE SCALE GENOMIC DNA]</scope>
    <source>
        <strain evidence="1 2">VKM Ac-2527</strain>
    </source>
</reference>
<sequence length="205" mass="22418">MTSYPAVGYVSAYLLTTENELSALRCSVAAFAQKWAFALHSIHVEEPPRTLAAFQALIEQLTTDNITTVLVPSLHHFAAIGNPLEIKELLEQLIGSRVIATTRPRSLPERKSDMTTTCSTRPWGVRRASACTRWRTDEDALPTSVKIDPETQLGVYLDQTGQPIQAGPPKHGTQRVQFKCLTTGGGDGARPGSTDDTKIVEYVPD</sequence>
<dbReference type="RefSeq" id="WP_133806021.1">
    <property type="nucleotide sequence ID" value="NZ_SNWQ01000053.1"/>
</dbReference>
<dbReference type="InterPro" id="IPR025843">
    <property type="entry name" value="Actino_peptide"/>
</dbReference>
<protein>
    <submittedName>
        <fullName evidence="1">Putative ATP-grasp target RiPP</fullName>
    </submittedName>
</protein>
<accession>A0A4R6IYA8</accession>
<dbReference type="EMBL" id="SNWQ01000053">
    <property type="protein sequence ID" value="TDO27800.1"/>
    <property type="molecule type" value="Genomic_DNA"/>
</dbReference>
<dbReference type="Proteomes" id="UP000295388">
    <property type="component" value="Unassembled WGS sequence"/>
</dbReference>
<proteinExistence type="predicted"/>
<dbReference type="InterPro" id="IPR026496">
    <property type="entry name" value="GRASP_targ"/>
</dbReference>
<organism evidence="1 2">
    <name type="scientific">Kribbella caucasensis</name>
    <dbReference type="NCBI Taxonomy" id="2512215"/>
    <lineage>
        <taxon>Bacteria</taxon>
        <taxon>Bacillati</taxon>
        <taxon>Actinomycetota</taxon>
        <taxon>Actinomycetes</taxon>
        <taxon>Propionibacteriales</taxon>
        <taxon>Kribbellaceae</taxon>
        <taxon>Kribbella</taxon>
    </lineage>
</organism>
<dbReference type="OrthoDB" id="3831512at2"/>
<dbReference type="Pfam" id="PF14408">
    <property type="entry name" value="Actino_peptide"/>
    <property type="match status" value="1"/>
</dbReference>